<organism evidence="4 5">
    <name type="scientific">Marimonas arenosa</name>
    <dbReference type="NCBI Taxonomy" id="1795305"/>
    <lineage>
        <taxon>Bacteria</taxon>
        <taxon>Pseudomonadati</taxon>
        <taxon>Pseudomonadota</taxon>
        <taxon>Alphaproteobacteria</taxon>
        <taxon>Rhodobacterales</taxon>
        <taxon>Paracoccaceae</taxon>
        <taxon>Marimonas</taxon>
    </lineage>
</organism>
<dbReference type="Proteomes" id="UP001226762">
    <property type="component" value="Unassembled WGS sequence"/>
</dbReference>
<dbReference type="CDD" id="cd00198">
    <property type="entry name" value="vWFA"/>
    <property type="match status" value="1"/>
</dbReference>
<dbReference type="Pfam" id="PF13519">
    <property type="entry name" value="VWA_2"/>
    <property type="match status" value="1"/>
</dbReference>
<proteinExistence type="predicted"/>
<protein>
    <submittedName>
        <fullName evidence="4">VWA domain-containing protein</fullName>
    </submittedName>
</protein>
<evidence type="ECO:0000259" key="3">
    <source>
        <dbReference type="PROSITE" id="PS50234"/>
    </source>
</evidence>
<keyword evidence="1" id="KW-0472">Membrane</keyword>
<name>A0AAE3WBN7_9RHOB</name>
<dbReference type="Gene3D" id="3.40.50.410">
    <property type="entry name" value="von Willebrand factor, type A domain"/>
    <property type="match status" value="1"/>
</dbReference>
<evidence type="ECO:0000256" key="2">
    <source>
        <dbReference type="SAM" id="SignalP"/>
    </source>
</evidence>
<dbReference type="InterPro" id="IPR002035">
    <property type="entry name" value="VWF_A"/>
</dbReference>
<dbReference type="SUPFAM" id="SSF53300">
    <property type="entry name" value="vWA-like"/>
    <property type="match status" value="1"/>
</dbReference>
<dbReference type="InterPro" id="IPR036465">
    <property type="entry name" value="vWFA_dom_sf"/>
</dbReference>
<feature type="signal peptide" evidence="2">
    <location>
        <begin position="1"/>
        <end position="17"/>
    </location>
</feature>
<keyword evidence="1" id="KW-1133">Transmembrane helix</keyword>
<reference evidence="4" key="1">
    <citation type="submission" date="2022-07" db="EMBL/GenBank/DDBJ databases">
        <authorList>
            <person name="Otstavnykh N."/>
            <person name="Isaeva M."/>
            <person name="Bystritskaya E."/>
        </authorList>
    </citation>
    <scope>NUCLEOTIDE SEQUENCE</scope>
    <source>
        <strain evidence="4">KCTC 52189</strain>
    </source>
</reference>
<dbReference type="AlphaFoldDB" id="A0AAE3WBN7"/>
<gene>
    <name evidence="4" type="ORF">NO357_02320</name>
</gene>
<evidence type="ECO:0000313" key="5">
    <source>
        <dbReference type="Proteomes" id="UP001226762"/>
    </source>
</evidence>
<keyword evidence="2" id="KW-0732">Signal</keyword>
<accession>A0AAE3WBN7</accession>
<dbReference type="EMBL" id="JANHAX010000001">
    <property type="protein sequence ID" value="MDQ2088735.1"/>
    <property type="molecule type" value="Genomic_DNA"/>
</dbReference>
<evidence type="ECO:0000256" key="1">
    <source>
        <dbReference type="SAM" id="Phobius"/>
    </source>
</evidence>
<keyword evidence="5" id="KW-1185">Reference proteome</keyword>
<dbReference type="PROSITE" id="PS50234">
    <property type="entry name" value="VWFA"/>
    <property type="match status" value="1"/>
</dbReference>
<feature type="chain" id="PRO_5041969076" evidence="2">
    <location>
        <begin position="18"/>
        <end position="793"/>
    </location>
</feature>
<sequence length="793" mass="82359">MASGAAAAAAFAFWASAASGQLADLNLNDPGSPACVPTSTVTGTFDSGTALNENILALTNPAGEPVFWEVSFDPNAPSTVSCTASTAGTFVTGYSCDNGLEIALPAGATDLVSVSSAQPVTVTAPVTATEGVALFSLTATRDGGGFETCQMFYQIELLAPKKAFDLVFALDKSGSMSSASGSGTRWDALRTGVTAFLPFIEDAAGAPAPLGSRLGLTFFDSSVATPPTTAMFDILDGSGNPTPQFAGIVGVLAGTGPGGATAMGQGLQDGIAKANNASRPRVVVLFTDGEQNVDPEVALDGCGFENPASDINPPNCPATEGHKIITMGVGSPSGDYLATLANLAANNRGTHFVTDNGAAFNGPTPVPTDIGGVFSDSIGAALEDNSPQLIAKYGGTLQPDPAQPNELDAFVVNRQVDAVALSFALGQRFETPNLAMLAGGITISRDGADVTSQFQPRIYGNFSDVLTLVAPRLVDGTAPRDLDGEYTVTITAPQNSGVKPSTPFRLYAYAEDRRFDATSDVGTNVRKVNDPVEVSVQLDWINLPIEDAQVVVRAFLPGADMGELLSAGDPIDTASVGNDGTPNAGVQKYDQLTATDPGFLAALALSPNAVAMTHQGGGRYTGDFVLPDTVGAVHLVYDVAGENAGLYGRIQRHWYETVYATWDEIDLAASELASKFEGDGLVLNAKFRRPGGKLIGPGQVRGFSFDGATLDSARDLQDGRYEFVLAGAAADTPIKVSLGGETVYEGPAGWGKGPGRSIVQILQNLPWWGWLLLILLLFILLWILMRVLRPSTP</sequence>
<reference evidence="4" key="2">
    <citation type="submission" date="2023-02" db="EMBL/GenBank/DDBJ databases">
        <title>'Rhodoalgimonas zhirmunskyi' gen. nov., isolated from a red alga.</title>
        <authorList>
            <person name="Nedashkovskaya O.I."/>
            <person name="Otstavnykh N.Y."/>
            <person name="Bystritskaya E.P."/>
            <person name="Balabanova L.A."/>
            <person name="Isaeva M.P."/>
        </authorList>
    </citation>
    <scope>NUCLEOTIDE SEQUENCE</scope>
    <source>
        <strain evidence="4">KCTC 52189</strain>
    </source>
</reference>
<evidence type="ECO:0000313" key="4">
    <source>
        <dbReference type="EMBL" id="MDQ2088735.1"/>
    </source>
</evidence>
<feature type="transmembrane region" description="Helical" evidence="1">
    <location>
        <begin position="767"/>
        <end position="788"/>
    </location>
</feature>
<dbReference type="SMART" id="SM00327">
    <property type="entry name" value="VWA"/>
    <property type="match status" value="1"/>
</dbReference>
<feature type="domain" description="VWFA" evidence="3">
    <location>
        <begin position="165"/>
        <end position="378"/>
    </location>
</feature>
<comment type="caution">
    <text evidence="4">The sequence shown here is derived from an EMBL/GenBank/DDBJ whole genome shotgun (WGS) entry which is preliminary data.</text>
</comment>
<keyword evidence="1" id="KW-0812">Transmembrane</keyword>